<dbReference type="AlphaFoldDB" id="A0A1I7E9Q9"/>
<gene>
    <name evidence="1" type="ORF">SAMN05192562_11332</name>
</gene>
<evidence type="ECO:0000313" key="2">
    <source>
        <dbReference type="Proteomes" id="UP000199187"/>
    </source>
</evidence>
<dbReference type="EMBL" id="FPAU01000013">
    <property type="protein sequence ID" value="SFU20664.1"/>
    <property type="molecule type" value="Genomic_DNA"/>
</dbReference>
<reference evidence="2" key="1">
    <citation type="submission" date="2016-10" db="EMBL/GenBank/DDBJ databases">
        <authorList>
            <person name="Varghese N."/>
            <person name="Submissions S."/>
        </authorList>
    </citation>
    <scope>NUCLEOTIDE SEQUENCE [LARGE SCALE GENOMIC DNA]</scope>
    <source>
        <strain evidence="2">Ah-143</strain>
    </source>
</reference>
<organism evidence="1 2">
    <name type="scientific">Kosakonia arachidis</name>
    <dbReference type="NCBI Taxonomy" id="551989"/>
    <lineage>
        <taxon>Bacteria</taxon>
        <taxon>Pseudomonadati</taxon>
        <taxon>Pseudomonadota</taxon>
        <taxon>Gammaproteobacteria</taxon>
        <taxon>Enterobacterales</taxon>
        <taxon>Enterobacteriaceae</taxon>
        <taxon>Kosakonia</taxon>
    </lineage>
</organism>
<proteinExistence type="predicted"/>
<sequence length="50" mass="5681">MKTGKDEVLNILRVIRGWLLITGFVRLRLTVERVKTAAGVALFSHMRGKE</sequence>
<accession>A0A1I7E9Q9</accession>
<dbReference type="Proteomes" id="UP000199187">
    <property type="component" value="Unassembled WGS sequence"/>
</dbReference>
<evidence type="ECO:0000313" key="1">
    <source>
        <dbReference type="EMBL" id="SFU20664.1"/>
    </source>
</evidence>
<name>A0A1I7E9Q9_9ENTR</name>
<protein>
    <submittedName>
        <fullName evidence="1">Uncharacterized protein</fullName>
    </submittedName>
</protein>
<keyword evidence="2" id="KW-1185">Reference proteome</keyword>